<keyword evidence="4" id="KW-0812">Transmembrane</keyword>
<keyword evidence="3 7" id="KW-0808">Transferase</keyword>
<protein>
    <submittedName>
        <fullName evidence="7">Inositol phosphoceramide mannosyltransferase-like protein</fullName>
    </submittedName>
</protein>
<evidence type="ECO:0000256" key="6">
    <source>
        <dbReference type="ARBA" id="ARBA00023136"/>
    </source>
</evidence>
<evidence type="ECO:0000313" key="8">
    <source>
        <dbReference type="Proteomes" id="UP000029964"/>
    </source>
</evidence>
<dbReference type="STRING" id="857340.A0A086TB51"/>
<dbReference type="GO" id="GO:0016020">
    <property type="term" value="C:membrane"/>
    <property type="evidence" value="ECO:0007669"/>
    <property type="project" value="UniProtKB-SubCell"/>
</dbReference>
<accession>A0A086TB51</accession>
<keyword evidence="6" id="KW-0472">Membrane</keyword>
<dbReference type="InterPro" id="IPR029044">
    <property type="entry name" value="Nucleotide-diphossugar_trans"/>
</dbReference>
<dbReference type="GO" id="GO:0051999">
    <property type="term" value="P:mannosyl-inositol phosphorylceramide biosynthetic process"/>
    <property type="evidence" value="ECO:0007669"/>
    <property type="project" value="TreeGrafter"/>
</dbReference>
<dbReference type="HOGENOM" id="CLU_036369_0_0_1"/>
<dbReference type="PANTHER" id="PTHR32385">
    <property type="entry name" value="MANNOSYL PHOSPHORYLINOSITOL CERAMIDE SYNTHASE"/>
    <property type="match status" value="1"/>
</dbReference>
<proteinExistence type="inferred from homology"/>
<dbReference type="Gene3D" id="3.90.550.20">
    <property type="match status" value="1"/>
</dbReference>
<dbReference type="EMBL" id="JPKY01000018">
    <property type="protein sequence ID" value="KFH46583.1"/>
    <property type="molecule type" value="Genomic_DNA"/>
</dbReference>
<dbReference type="PANTHER" id="PTHR32385:SF20">
    <property type="entry name" value="MANNOSYL PHOSPHORYLINOSITOL CERAMIDE SYNTHASE CSH1-RELATED"/>
    <property type="match status" value="1"/>
</dbReference>
<keyword evidence="7" id="KW-0328">Glycosyltransferase</keyword>
<dbReference type="SUPFAM" id="SSF53448">
    <property type="entry name" value="Nucleotide-diphospho-sugar transferases"/>
    <property type="match status" value="1"/>
</dbReference>
<dbReference type="AlphaFoldDB" id="A0A086TB51"/>
<dbReference type="InterPro" id="IPR007577">
    <property type="entry name" value="GlycoTrfase_DXD_sugar-bd_CS"/>
</dbReference>
<comment type="caution">
    <text evidence="7">The sequence shown here is derived from an EMBL/GenBank/DDBJ whole genome shotgun (WGS) entry which is preliminary data.</text>
</comment>
<name>A0A086TB51_HAPC1</name>
<sequence>MRRPRGPAQLLVPATAALVLLLLPLLIKIDSLSRRVFGDHAGLALTQEDVRTAHDLIQLTEPHRPAPVPRLIHQILQDEVGGANDTATFPPEWDEMRQSIFEFNPDYEYKKADTLRYYLMRHFGGIYMEVDIGCAINLDSLLYYPVWVVDTGHGALSNSILGAEPNHPFWVMVTENIQSYAHEYAFPYITINYATGRWFESIMWEKYHTANPNGEAAVPLTRIRMDRHPDVDLDLPIFTIGRPDGLESDHGILEWAGEHLRLVALLGFAVMGLLGGPVSTICRSLHSISYGRTREYTPVGHDDIEGGKAD</sequence>
<reference evidence="8" key="1">
    <citation type="journal article" date="2014" name="Genome Announc.">
        <title>Genome sequence and annotation of Acremonium chrysogenum, producer of the beta-lactam antibiotic cephalosporin C.</title>
        <authorList>
            <person name="Terfehr D."/>
            <person name="Dahlmann T.A."/>
            <person name="Specht T."/>
            <person name="Zadra I."/>
            <person name="Kuernsteiner H."/>
            <person name="Kueck U."/>
        </authorList>
    </citation>
    <scope>NUCLEOTIDE SEQUENCE [LARGE SCALE GENOMIC DNA]</scope>
    <source>
        <strain evidence="8">ATCC 11550 / CBS 779.69 / DSM 880 / IAM 14645 / JCM 23072 / IMI 49137</strain>
    </source>
</reference>
<evidence type="ECO:0000313" key="7">
    <source>
        <dbReference type="EMBL" id="KFH46583.1"/>
    </source>
</evidence>
<dbReference type="InterPro" id="IPR051706">
    <property type="entry name" value="Glycosyltransferase_domain"/>
</dbReference>
<comment type="similarity">
    <text evidence="2">Belongs to the glycosyltransferase 32 family.</text>
</comment>
<dbReference type="Proteomes" id="UP000029964">
    <property type="component" value="Unassembled WGS sequence"/>
</dbReference>
<dbReference type="Pfam" id="PF04488">
    <property type="entry name" value="Gly_transf_sug"/>
    <property type="match status" value="1"/>
</dbReference>
<evidence type="ECO:0000256" key="4">
    <source>
        <dbReference type="ARBA" id="ARBA00022692"/>
    </source>
</evidence>
<evidence type="ECO:0000256" key="1">
    <source>
        <dbReference type="ARBA" id="ARBA00004370"/>
    </source>
</evidence>
<dbReference type="GO" id="GO:0000030">
    <property type="term" value="F:mannosyltransferase activity"/>
    <property type="evidence" value="ECO:0007669"/>
    <property type="project" value="TreeGrafter"/>
</dbReference>
<gene>
    <name evidence="7" type="ORF">ACRE_026520</name>
</gene>
<comment type="subcellular location">
    <subcellularLocation>
        <location evidence="1">Membrane</location>
    </subcellularLocation>
</comment>
<organism evidence="7 8">
    <name type="scientific">Hapsidospora chrysogenum (strain ATCC 11550 / CBS 779.69 / DSM 880 / IAM 14645 / JCM 23072 / IMI 49137)</name>
    <name type="common">Acremonium chrysogenum</name>
    <dbReference type="NCBI Taxonomy" id="857340"/>
    <lineage>
        <taxon>Eukaryota</taxon>
        <taxon>Fungi</taxon>
        <taxon>Dikarya</taxon>
        <taxon>Ascomycota</taxon>
        <taxon>Pezizomycotina</taxon>
        <taxon>Sordariomycetes</taxon>
        <taxon>Hypocreomycetidae</taxon>
        <taxon>Hypocreales</taxon>
        <taxon>Bionectriaceae</taxon>
        <taxon>Hapsidospora</taxon>
    </lineage>
</organism>
<evidence type="ECO:0000256" key="2">
    <source>
        <dbReference type="ARBA" id="ARBA00009003"/>
    </source>
</evidence>
<evidence type="ECO:0000256" key="5">
    <source>
        <dbReference type="ARBA" id="ARBA00022989"/>
    </source>
</evidence>
<dbReference type="OrthoDB" id="3647at2759"/>
<keyword evidence="5" id="KW-1133">Transmembrane helix</keyword>
<keyword evidence="8" id="KW-1185">Reference proteome</keyword>
<evidence type="ECO:0000256" key="3">
    <source>
        <dbReference type="ARBA" id="ARBA00022679"/>
    </source>
</evidence>